<dbReference type="Proteomes" id="UP000263957">
    <property type="component" value="Unassembled WGS sequence"/>
</dbReference>
<proteinExistence type="predicted"/>
<organism evidence="3 4">
    <name type="scientific">Hyphomonas atlantica</name>
    <dbReference type="NCBI Taxonomy" id="1280948"/>
    <lineage>
        <taxon>Bacteria</taxon>
        <taxon>Pseudomonadati</taxon>
        <taxon>Pseudomonadota</taxon>
        <taxon>Alphaproteobacteria</taxon>
        <taxon>Hyphomonadales</taxon>
        <taxon>Hyphomonadaceae</taxon>
        <taxon>Hyphomonas</taxon>
    </lineage>
</organism>
<name>A0A356W633_9PROT</name>
<evidence type="ECO:0000313" key="3">
    <source>
        <dbReference type="EMBL" id="HBQ49134.1"/>
    </source>
</evidence>
<sequence length="146" mass="15512">MRMFSKMCTLSVVAVGLGQAAIAGPLSVELNKTIPVHLRGTAASVVLGSPSIADVAVHDENLLFVTGKSFGTTNLLVFDKAGRQIYSSDIVVVADEANLVTVNRSGSNFTYDCVPNCRPTISVGDDSGHFDEQIQQRIGVKQITDD</sequence>
<gene>
    <name evidence="3" type="ORF">DD728_09660</name>
</gene>
<dbReference type="InterPro" id="IPR032789">
    <property type="entry name" value="T2SS-T3SS_pil_N"/>
</dbReference>
<evidence type="ECO:0000313" key="4">
    <source>
        <dbReference type="Proteomes" id="UP000263957"/>
    </source>
</evidence>
<evidence type="ECO:0000259" key="2">
    <source>
        <dbReference type="Pfam" id="PF13629"/>
    </source>
</evidence>
<protein>
    <submittedName>
        <fullName evidence="3">Pilus assembly protein</fullName>
    </submittedName>
</protein>
<dbReference type="Pfam" id="PF13629">
    <property type="entry name" value="T2SS-T3SS_pil_N"/>
    <property type="match status" value="1"/>
</dbReference>
<keyword evidence="1" id="KW-0732">Signal</keyword>
<feature type="chain" id="PRO_5016718769" evidence="1">
    <location>
        <begin position="24"/>
        <end position="146"/>
    </location>
</feature>
<feature type="domain" description="Pilus formation protein N-terminal" evidence="2">
    <location>
        <begin position="25"/>
        <end position="92"/>
    </location>
</feature>
<dbReference type="EMBL" id="DOGS01000196">
    <property type="protein sequence ID" value="HBQ49134.1"/>
    <property type="molecule type" value="Genomic_DNA"/>
</dbReference>
<comment type="caution">
    <text evidence="3">The sequence shown here is derived from an EMBL/GenBank/DDBJ whole genome shotgun (WGS) entry which is preliminary data.</text>
</comment>
<dbReference type="RefSeq" id="WP_273241627.1">
    <property type="nucleotide sequence ID" value="NZ_CAMYIB010000014.1"/>
</dbReference>
<accession>A0A356W633</accession>
<reference evidence="3 4" key="1">
    <citation type="journal article" date="2018" name="Nat. Biotechnol.">
        <title>A standardized bacterial taxonomy based on genome phylogeny substantially revises the tree of life.</title>
        <authorList>
            <person name="Parks D.H."/>
            <person name="Chuvochina M."/>
            <person name="Waite D.W."/>
            <person name="Rinke C."/>
            <person name="Skarshewski A."/>
            <person name="Chaumeil P.A."/>
            <person name="Hugenholtz P."/>
        </authorList>
    </citation>
    <scope>NUCLEOTIDE SEQUENCE [LARGE SCALE GENOMIC DNA]</scope>
    <source>
        <strain evidence="3">UBA10378</strain>
    </source>
</reference>
<dbReference type="GeneID" id="92498747"/>
<dbReference type="AlphaFoldDB" id="A0A356W633"/>
<evidence type="ECO:0000256" key="1">
    <source>
        <dbReference type="SAM" id="SignalP"/>
    </source>
</evidence>
<feature type="signal peptide" evidence="1">
    <location>
        <begin position="1"/>
        <end position="23"/>
    </location>
</feature>